<dbReference type="UniPathway" id="UPA00070">
    <property type="reaction ID" value="UER00117"/>
</dbReference>
<feature type="binding site" evidence="6">
    <location>
        <begin position="58"/>
        <end position="60"/>
    </location>
    <ligand>
        <name>substrate</name>
    </ligand>
</feature>
<proteinExistence type="inferred from homology"/>
<dbReference type="HAMAP" id="MF_00220_B">
    <property type="entry name" value="PyrC_classI_B"/>
    <property type="match status" value="1"/>
</dbReference>
<dbReference type="PANTHER" id="PTHR43668">
    <property type="entry name" value="ALLANTOINASE"/>
    <property type="match status" value="1"/>
</dbReference>
<dbReference type="GO" id="GO:0005737">
    <property type="term" value="C:cytoplasm"/>
    <property type="evidence" value="ECO:0007669"/>
    <property type="project" value="TreeGrafter"/>
</dbReference>
<feature type="binding site" evidence="6">
    <location>
        <position position="58"/>
    </location>
    <ligand>
        <name>Zn(2+)</name>
        <dbReference type="ChEBI" id="CHEBI:29105"/>
        <label>1</label>
    </ligand>
</feature>
<evidence type="ECO:0000313" key="8">
    <source>
        <dbReference type="EMBL" id="HDI83550.1"/>
    </source>
</evidence>
<comment type="function">
    <text evidence="1 6">Catalyzes the reversible cyclization of carbamoyl aspartate to dihydroorotate.</text>
</comment>
<comment type="pathway">
    <text evidence="6">Pyrimidine metabolism; UMP biosynthesis via de novo pathway; (S)-dihydroorotate from bicarbonate: step 3/3.</text>
</comment>
<reference evidence="8" key="1">
    <citation type="journal article" date="2020" name="mSystems">
        <title>Genome- and Community-Level Interaction Insights into Carbon Utilization and Element Cycling Functions of Hydrothermarchaeota in Hydrothermal Sediment.</title>
        <authorList>
            <person name="Zhou Z."/>
            <person name="Liu Y."/>
            <person name="Xu W."/>
            <person name="Pan J."/>
            <person name="Luo Z.H."/>
            <person name="Li M."/>
        </authorList>
    </citation>
    <scope>NUCLEOTIDE SEQUENCE [LARGE SCALE GENOMIC DNA]</scope>
    <source>
        <strain evidence="8">HyVt-102</strain>
    </source>
</reference>
<evidence type="ECO:0000259" key="7">
    <source>
        <dbReference type="Pfam" id="PF12890"/>
    </source>
</evidence>
<dbReference type="GO" id="GO:0044205">
    <property type="term" value="P:'de novo' UMP biosynthetic process"/>
    <property type="evidence" value="ECO:0007669"/>
    <property type="project" value="UniProtKB-UniRule"/>
</dbReference>
<feature type="binding site" evidence="6">
    <location>
        <position position="301"/>
    </location>
    <ligand>
        <name>Zn(2+)</name>
        <dbReference type="ChEBI" id="CHEBI:29105"/>
        <label>1</label>
    </ligand>
</feature>
<evidence type="ECO:0000256" key="6">
    <source>
        <dbReference type="HAMAP-Rule" id="MF_00220"/>
    </source>
</evidence>
<feature type="binding site" evidence="6">
    <location>
        <position position="175"/>
    </location>
    <ligand>
        <name>Zn(2+)</name>
        <dbReference type="ChEBI" id="CHEBI:29105"/>
        <label>2</label>
    </ligand>
</feature>
<sequence length="422" mass="46998">MKILIKNVRIFDPASGIDEEGDVFIKNGIVSKKKEETRNIIEGKGLYLFPAFIDIHTHIREPGGEDVENFESASKAAVAGGYSTIFMMPNTEPPIDNDGMVRFVVKRARDVGLVKIYPVGAATIGRRGERLTDMRAMIQCGCIGFSDDGSPVKNPRILRRILEYLKGTGIKFIEHPEDTELSSDGSMNEGSLSNKLGVPGIPWVSEASVVIRDILIAEYLSSPIHFAHISTEASLDLIQFGRKRGVKITFEVTPHHLLLDEDNVKITDSNFKMNPPLRSKRDRKALIKALKKGFVNAIATDHAPHPLYKKELEFSLAPFGVIGLETAFSTLYTEFVRKGVIGLNELIEYMSVKPAGIFDLKTGMVRDGAPADFVLIDLKKKWKITEDRFHSLSRNSPFLGWDVYGRVVYTIVDGKVVYKEGD</sequence>
<dbReference type="NCBIfam" id="TIGR00857">
    <property type="entry name" value="pyrC_multi"/>
    <property type="match status" value="1"/>
</dbReference>
<comment type="caution">
    <text evidence="8">The sequence shown here is derived from an EMBL/GenBank/DDBJ whole genome shotgun (WGS) entry which is preliminary data.</text>
</comment>
<dbReference type="CDD" id="cd01317">
    <property type="entry name" value="DHOase_IIa"/>
    <property type="match status" value="1"/>
</dbReference>
<feature type="binding site" evidence="6">
    <location>
        <position position="305"/>
    </location>
    <ligand>
        <name>substrate</name>
    </ligand>
</feature>
<feature type="binding site" evidence="6">
    <location>
        <position position="148"/>
    </location>
    <ligand>
        <name>Zn(2+)</name>
        <dbReference type="ChEBI" id="CHEBI:29105"/>
        <label>1</label>
    </ligand>
</feature>
<dbReference type="InterPro" id="IPR011059">
    <property type="entry name" value="Metal-dep_hydrolase_composite"/>
</dbReference>
<dbReference type="AlphaFoldDB" id="A0A7C0ZAG3"/>
<dbReference type="InterPro" id="IPR002195">
    <property type="entry name" value="Dihydroorotase_CS"/>
</dbReference>
<dbReference type="Gene3D" id="3.20.20.140">
    <property type="entry name" value="Metal-dependent hydrolases"/>
    <property type="match status" value="1"/>
</dbReference>
<dbReference type="InterPro" id="IPR050138">
    <property type="entry name" value="DHOase/Allantoinase_Hydrolase"/>
</dbReference>
<accession>A0A7C0ZAG3</accession>
<evidence type="ECO:0000256" key="1">
    <source>
        <dbReference type="ARBA" id="ARBA00002368"/>
    </source>
</evidence>
<organism evidence="8">
    <name type="scientific">candidate division WOR-3 bacterium</name>
    <dbReference type="NCBI Taxonomy" id="2052148"/>
    <lineage>
        <taxon>Bacteria</taxon>
        <taxon>Bacteria division WOR-3</taxon>
    </lineage>
</organism>
<dbReference type="PANTHER" id="PTHR43668:SF2">
    <property type="entry name" value="ALLANTOINASE"/>
    <property type="match status" value="1"/>
</dbReference>
<keyword evidence="3 6" id="KW-0479">Metal-binding</keyword>
<evidence type="ECO:0000256" key="2">
    <source>
        <dbReference type="ARBA" id="ARBA00010286"/>
    </source>
</evidence>
<feature type="binding site" evidence="6">
    <location>
        <position position="274"/>
    </location>
    <ligand>
        <name>substrate</name>
    </ligand>
</feature>
<feature type="binding site" evidence="6">
    <location>
        <position position="56"/>
    </location>
    <ligand>
        <name>Zn(2+)</name>
        <dbReference type="ChEBI" id="CHEBI:29105"/>
        <label>1</label>
    </ligand>
</feature>
<protein>
    <recommendedName>
        <fullName evidence="6">Dihydroorotase</fullName>
        <shortName evidence="6">DHOase</shortName>
        <ecNumber evidence="6">3.5.2.3</ecNumber>
    </recommendedName>
</protein>
<feature type="binding site" evidence="6">
    <location>
        <position position="228"/>
    </location>
    <ligand>
        <name>Zn(2+)</name>
        <dbReference type="ChEBI" id="CHEBI:29105"/>
        <label>2</label>
    </ligand>
</feature>
<keyword evidence="6" id="KW-0862">Zinc</keyword>
<keyword evidence="5 6" id="KW-0665">Pyrimidine biosynthesis</keyword>
<gene>
    <name evidence="6" type="primary">pyrC</name>
    <name evidence="8" type="ORF">ENF18_07165</name>
</gene>
<dbReference type="Pfam" id="PF12890">
    <property type="entry name" value="DHOase"/>
    <property type="match status" value="1"/>
</dbReference>
<dbReference type="InterPro" id="IPR004722">
    <property type="entry name" value="DHOase"/>
</dbReference>
<feature type="binding site" evidence="6">
    <location>
        <position position="90"/>
    </location>
    <ligand>
        <name>substrate</name>
    </ligand>
</feature>
<dbReference type="Proteomes" id="UP000885847">
    <property type="component" value="Unassembled WGS sequence"/>
</dbReference>
<dbReference type="GO" id="GO:0006145">
    <property type="term" value="P:purine nucleobase catabolic process"/>
    <property type="evidence" value="ECO:0007669"/>
    <property type="project" value="TreeGrafter"/>
</dbReference>
<keyword evidence="4 6" id="KW-0378">Hydrolase</keyword>
<comment type="cofactor">
    <cofactor evidence="6">
        <name>Zn(2+)</name>
        <dbReference type="ChEBI" id="CHEBI:29105"/>
    </cofactor>
    <text evidence="6">Binds 2 Zn(2+) ions per subunit.</text>
</comment>
<dbReference type="PROSITE" id="PS00483">
    <property type="entry name" value="DIHYDROOROTASE_2"/>
    <property type="match status" value="1"/>
</dbReference>
<feature type="domain" description="Dihydroorotase catalytic" evidence="7">
    <location>
        <begin position="48"/>
        <end position="232"/>
    </location>
</feature>
<name>A0A7C0ZAG3_UNCW3</name>
<dbReference type="GO" id="GO:0004151">
    <property type="term" value="F:dihydroorotase activity"/>
    <property type="evidence" value="ECO:0007669"/>
    <property type="project" value="UniProtKB-UniRule"/>
</dbReference>
<dbReference type="EC" id="3.5.2.3" evidence="6"/>
<dbReference type="InterPro" id="IPR032466">
    <property type="entry name" value="Metal_Hydrolase"/>
</dbReference>
<dbReference type="Gene3D" id="2.30.40.10">
    <property type="entry name" value="Urease, subunit C, domain 1"/>
    <property type="match status" value="1"/>
</dbReference>
<comment type="similarity">
    <text evidence="2 6">Belongs to the metallo-dependent hydrolases superfamily. DHOase family. Class I DHOase subfamily.</text>
</comment>
<dbReference type="SUPFAM" id="SSF51556">
    <property type="entry name" value="Metallo-dependent hydrolases"/>
    <property type="match status" value="1"/>
</dbReference>
<feature type="binding site" evidence="6">
    <location>
        <position position="148"/>
    </location>
    <ligand>
        <name>Zn(2+)</name>
        <dbReference type="ChEBI" id="CHEBI:29105"/>
        <label>2</label>
    </ligand>
</feature>
<dbReference type="SUPFAM" id="SSF51338">
    <property type="entry name" value="Composite domain of metallo-dependent hydrolases"/>
    <property type="match status" value="1"/>
</dbReference>
<dbReference type="InterPro" id="IPR024403">
    <property type="entry name" value="DHOase_cat"/>
</dbReference>
<evidence type="ECO:0000256" key="4">
    <source>
        <dbReference type="ARBA" id="ARBA00022801"/>
    </source>
</evidence>
<feature type="active site" evidence="6">
    <location>
        <position position="301"/>
    </location>
</feature>
<evidence type="ECO:0000256" key="3">
    <source>
        <dbReference type="ARBA" id="ARBA00022723"/>
    </source>
</evidence>
<feature type="binding site" evidence="6">
    <location>
        <begin position="319"/>
        <end position="320"/>
    </location>
    <ligand>
        <name>substrate</name>
    </ligand>
</feature>
<comment type="catalytic activity">
    <reaction evidence="6">
        <text>(S)-dihydroorotate + H2O = N-carbamoyl-L-aspartate + H(+)</text>
        <dbReference type="Rhea" id="RHEA:24296"/>
        <dbReference type="ChEBI" id="CHEBI:15377"/>
        <dbReference type="ChEBI" id="CHEBI:15378"/>
        <dbReference type="ChEBI" id="CHEBI:30864"/>
        <dbReference type="ChEBI" id="CHEBI:32814"/>
        <dbReference type="EC" id="3.5.2.3"/>
    </reaction>
</comment>
<evidence type="ECO:0000256" key="5">
    <source>
        <dbReference type="ARBA" id="ARBA00022975"/>
    </source>
</evidence>
<dbReference type="GO" id="GO:0008270">
    <property type="term" value="F:zinc ion binding"/>
    <property type="evidence" value="ECO:0007669"/>
    <property type="project" value="UniProtKB-UniRule"/>
</dbReference>
<dbReference type="EMBL" id="DQWE01000340">
    <property type="protein sequence ID" value="HDI83550.1"/>
    <property type="molecule type" value="Genomic_DNA"/>
</dbReference>
<dbReference type="GO" id="GO:0004038">
    <property type="term" value="F:allantoinase activity"/>
    <property type="evidence" value="ECO:0007669"/>
    <property type="project" value="TreeGrafter"/>
</dbReference>